<comment type="caution">
    <text evidence="1">The sequence shown here is derived from an EMBL/GenBank/DDBJ whole genome shotgun (WGS) entry which is preliminary data.</text>
</comment>
<reference evidence="1 2" key="1">
    <citation type="submission" date="2018-08" db="EMBL/GenBank/DDBJ databases">
        <title>Crown Gall in kiwifruit.</title>
        <authorList>
            <person name="Visnovsky S.B."/>
            <person name="Pitman A.R."/>
        </authorList>
    </citation>
    <scope>NUCLEOTIDE SEQUENCE [LARGE SCALE GENOMIC DNA]</scope>
    <source>
        <strain evidence="1 2">SBV_302_78_2</strain>
    </source>
</reference>
<dbReference type="Proteomes" id="UP000473658">
    <property type="component" value="Unassembled WGS sequence"/>
</dbReference>
<protein>
    <submittedName>
        <fullName evidence="1">Uncharacterized protein</fullName>
    </submittedName>
</protein>
<dbReference type="EMBL" id="QRFF01000005">
    <property type="protein sequence ID" value="KAA3500075.1"/>
    <property type="molecule type" value="Genomic_DNA"/>
</dbReference>
<name>A0AA88F2M5_RHIRH</name>
<evidence type="ECO:0000313" key="2">
    <source>
        <dbReference type="Proteomes" id="UP000473658"/>
    </source>
</evidence>
<dbReference type="AlphaFoldDB" id="A0AA88F2M5"/>
<proteinExistence type="predicted"/>
<sequence length="68" mass="7790">MKLIFTTVKLNSISHAQLRTGDRFFPAMRMRNRAPPITAAKTIPKKCQSSRAISTTGKFFWLMDKFQA</sequence>
<gene>
    <name evidence="1" type="ORF">DXM27_18925</name>
</gene>
<evidence type="ECO:0000313" key="1">
    <source>
        <dbReference type="EMBL" id="KAA3500075.1"/>
    </source>
</evidence>
<accession>A0AA88F2M5</accession>
<organism evidence="1 2">
    <name type="scientific">Rhizobium rhizogenes</name>
    <name type="common">Agrobacterium rhizogenes</name>
    <dbReference type="NCBI Taxonomy" id="359"/>
    <lineage>
        <taxon>Bacteria</taxon>
        <taxon>Pseudomonadati</taxon>
        <taxon>Pseudomonadota</taxon>
        <taxon>Alphaproteobacteria</taxon>
        <taxon>Hyphomicrobiales</taxon>
        <taxon>Rhizobiaceae</taxon>
        <taxon>Rhizobium/Agrobacterium group</taxon>
        <taxon>Rhizobium</taxon>
    </lineage>
</organism>